<evidence type="ECO:0000256" key="3">
    <source>
        <dbReference type="ARBA" id="ARBA00022723"/>
    </source>
</evidence>
<dbReference type="EMBL" id="FXAK01000008">
    <property type="protein sequence ID" value="SMF87319.1"/>
    <property type="molecule type" value="Genomic_DNA"/>
</dbReference>
<sequence>MRVALVNPAWSFDHSIYFGCREAHLPLELGYSKALLEQGGHEVLMLDGALDGLSNAEMAERVAAFTADMTVLTTAPTYLFWRCAQPELRVPKEFLVALDGRGGRTVAVGPHGSTTPAPSLSKLGVDLVVRGECEEIVAKLAAKLAEGGALDEVPSLAFRRNGDLVVTGGPHAARFTDLPALSWPVEWLQRHPHHHHRYGTEPVGPGAEVEASRGCPYNCSFCAKIDFRDQYRRRDTAIILEEIDGLIAAGVRYVYFIDEIFLPRRDLLEALVERPIEFGVQTRIDLWKPEMLDLLGAAGCVSIEAGVESLTEEGRASLDKKCRMSTDDLADRLIHARRSVPFVQANLIAMAGDDAAMVKAWREKLLAAGVWANDPVPLYPYPASPDYRRLWGEPDDRAWERAHEHYLGQFERLSDIQEDEPLPLTELEAACSCR</sequence>
<gene>
    <name evidence="7" type="ORF">SAMN02982917_6239</name>
</gene>
<keyword evidence="2" id="KW-0949">S-adenosyl-L-methionine</keyword>
<dbReference type="GO" id="GO:0003824">
    <property type="term" value="F:catalytic activity"/>
    <property type="evidence" value="ECO:0007669"/>
    <property type="project" value="InterPro"/>
</dbReference>
<dbReference type="NCBIfam" id="TIGR04295">
    <property type="entry name" value="B12_rSAM_oligo"/>
    <property type="match status" value="1"/>
</dbReference>
<dbReference type="Gene3D" id="3.80.30.20">
    <property type="entry name" value="tm_1862 like domain"/>
    <property type="match status" value="1"/>
</dbReference>
<dbReference type="InterPro" id="IPR006638">
    <property type="entry name" value="Elp3/MiaA/NifB-like_rSAM"/>
</dbReference>
<dbReference type="AlphaFoldDB" id="A0A1X7HKI1"/>
<proteinExistence type="predicted"/>
<keyword evidence="3" id="KW-0479">Metal-binding</keyword>
<reference evidence="7 8" key="1">
    <citation type="submission" date="2017-04" db="EMBL/GenBank/DDBJ databases">
        <authorList>
            <person name="Afonso C.L."/>
            <person name="Miller P.J."/>
            <person name="Scott M.A."/>
            <person name="Spackman E."/>
            <person name="Goraichik I."/>
            <person name="Dimitrov K.M."/>
            <person name="Suarez D.L."/>
            <person name="Swayne D.E."/>
        </authorList>
    </citation>
    <scope>NUCLEOTIDE SEQUENCE [LARGE SCALE GENOMIC DNA]</scope>
    <source>
        <strain evidence="7 8">A2P</strain>
    </source>
</reference>
<dbReference type="GO" id="GO:0051536">
    <property type="term" value="F:iron-sulfur cluster binding"/>
    <property type="evidence" value="ECO:0007669"/>
    <property type="project" value="UniProtKB-KW"/>
</dbReference>
<dbReference type="RefSeq" id="WP_085091081.1">
    <property type="nucleotide sequence ID" value="NZ_FXAK01000008.1"/>
</dbReference>
<comment type="cofactor">
    <cofactor evidence="1">
        <name>[4Fe-4S] cluster</name>
        <dbReference type="ChEBI" id="CHEBI:49883"/>
    </cofactor>
</comment>
<dbReference type="SUPFAM" id="SSF102114">
    <property type="entry name" value="Radical SAM enzymes"/>
    <property type="match status" value="1"/>
</dbReference>
<dbReference type="InterPro" id="IPR007197">
    <property type="entry name" value="rSAM"/>
</dbReference>
<dbReference type="CDD" id="cd01335">
    <property type="entry name" value="Radical_SAM"/>
    <property type="match status" value="1"/>
</dbReference>
<name>A0A1X7HKI1_9PROT</name>
<organism evidence="7 8">
    <name type="scientific">Azospirillum oryzae</name>
    <dbReference type="NCBI Taxonomy" id="286727"/>
    <lineage>
        <taxon>Bacteria</taxon>
        <taxon>Pseudomonadati</taxon>
        <taxon>Pseudomonadota</taxon>
        <taxon>Alphaproteobacteria</taxon>
        <taxon>Rhodospirillales</taxon>
        <taxon>Azospirillaceae</taxon>
        <taxon>Azospirillum</taxon>
    </lineage>
</organism>
<dbReference type="PROSITE" id="PS51918">
    <property type="entry name" value="RADICAL_SAM"/>
    <property type="match status" value="1"/>
</dbReference>
<dbReference type="GO" id="GO:0005829">
    <property type="term" value="C:cytosol"/>
    <property type="evidence" value="ECO:0007669"/>
    <property type="project" value="TreeGrafter"/>
</dbReference>
<dbReference type="Gene3D" id="3.40.50.280">
    <property type="entry name" value="Cobalamin-binding domain"/>
    <property type="match status" value="1"/>
</dbReference>
<evidence type="ECO:0000313" key="7">
    <source>
        <dbReference type="EMBL" id="SMF87319.1"/>
    </source>
</evidence>
<dbReference type="Proteomes" id="UP000192936">
    <property type="component" value="Unassembled WGS sequence"/>
</dbReference>
<dbReference type="InterPro" id="IPR027559">
    <property type="entry name" value="B12_rSAM_oligo"/>
</dbReference>
<evidence type="ECO:0000256" key="5">
    <source>
        <dbReference type="ARBA" id="ARBA00023014"/>
    </source>
</evidence>
<evidence type="ECO:0000256" key="4">
    <source>
        <dbReference type="ARBA" id="ARBA00023004"/>
    </source>
</evidence>
<dbReference type="SFLD" id="SFLDS00029">
    <property type="entry name" value="Radical_SAM"/>
    <property type="match status" value="1"/>
</dbReference>
<dbReference type="SFLD" id="SFLDG01082">
    <property type="entry name" value="B12-binding_domain_containing"/>
    <property type="match status" value="1"/>
</dbReference>
<evidence type="ECO:0000256" key="1">
    <source>
        <dbReference type="ARBA" id="ARBA00001966"/>
    </source>
</evidence>
<evidence type="ECO:0000256" key="2">
    <source>
        <dbReference type="ARBA" id="ARBA00022691"/>
    </source>
</evidence>
<dbReference type="Pfam" id="PF04055">
    <property type="entry name" value="Radical_SAM"/>
    <property type="match status" value="1"/>
</dbReference>
<dbReference type="InterPro" id="IPR058240">
    <property type="entry name" value="rSAM_sf"/>
</dbReference>
<dbReference type="OrthoDB" id="9801424at2"/>
<evidence type="ECO:0000313" key="8">
    <source>
        <dbReference type="Proteomes" id="UP000192936"/>
    </source>
</evidence>
<dbReference type="GO" id="GO:0046872">
    <property type="term" value="F:metal ion binding"/>
    <property type="evidence" value="ECO:0007669"/>
    <property type="project" value="UniProtKB-KW"/>
</dbReference>
<dbReference type="SMART" id="SM00729">
    <property type="entry name" value="Elp3"/>
    <property type="match status" value="1"/>
</dbReference>
<protein>
    <submittedName>
        <fullName evidence="7">B12-binding domain/radical SAM domain protein, rhizo-twelve system</fullName>
    </submittedName>
</protein>
<dbReference type="PANTHER" id="PTHR43409">
    <property type="entry name" value="ANAEROBIC MAGNESIUM-PROTOPORPHYRIN IX MONOMETHYL ESTER CYCLASE-RELATED"/>
    <property type="match status" value="1"/>
</dbReference>
<dbReference type="PANTHER" id="PTHR43409:SF7">
    <property type="entry name" value="BLL1977 PROTEIN"/>
    <property type="match status" value="1"/>
</dbReference>
<dbReference type="InterPro" id="IPR051198">
    <property type="entry name" value="BchE-like"/>
</dbReference>
<accession>A0A1X7HKI1</accession>
<keyword evidence="5" id="KW-0411">Iron-sulfur</keyword>
<evidence type="ECO:0000259" key="6">
    <source>
        <dbReference type="PROSITE" id="PS51918"/>
    </source>
</evidence>
<feature type="domain" description="Radical SAM core" evidence="6">
    <location>
        <begin position="201"/>
        <end position="423"/>
    </location>
</feature>
<dbReference type="InterPro" id="IPR023404">
    <property type="entry name" value="rSAM_horseshoe"/>
</dbReference>
<keyword evidence="4" id="KW-0408">Iron</keyword>
<dbReference type="STRING" id="286727.SAMN02982917_6239"/>